<accession>W9XVQ2</accession>
<feature type="non-terminal residue" evidence="1">
    <location>
        <position position="1"/>
    </location>
</feature>
<dbReference type="Proteomes" id="UP000019478">
    <property type="component" value="Unassembled WGS sequence"/>
</dbReference>
<reference evidence="1 2" key="1">
    <citation type="submission" date="2013-03" db="EMBL/GenBank/DDBJ databases">
        <title>The Genome Sequence of Capronia epimyces CBS 606.96.</title>
        <authorList>
            <consortium name="The Broad Institute Genomics Platform"/>
            <person name="Cuomo C."/>
            <person name="de Hoog S."/>
            <person name="Gorbushina A."/>
            <person name="Walker B."/>
            <person name="Young S.K."/>
            <person name="Zeng Q."/>
            <person name="Gargeya S."/>
            <person name="Fitzgerald M."/>
            <person name="Haas B."/>
            <person name="Abouelleil A."/>
            <person name="Allen A.W."/>
            <person name="Alvarado L."/>
            <person name="Arachchi H.M."/>
            <person name="Berlin A.M."/>
            <person name="Chapman S.B."/>
            <person name="Gainer-Dewar J."/>
            <person name="Goldberg J."/>
            <person name="Griggs A."/>
            <person name="Gujja S."/>
            <person name="Hansen M."/>
            <person name="Howarth C."/>
            <person name="Imamovic A."/>
            <person name="Ireland A."/>
            <person name="Larimer J."/>
            <person name="McCowan C."/>
            <person name="Murphy C."/>
            <person name="Pearson M."/>
            <person name="Poon T.W."/>
            <person name="Priest M."/>
            <person name="Roberts A."/>
            <person name="Saif S."/>
            <person name="Shea T."/>
            <person name="Sisk P."/>
            <person name="Sykes S."/>
            <person name="Wortman J."/>
            <person name="Nusbaum C."/>
            <person name="Birren B."/>
        </authorList>
    </citation>
    <scope>NUCLEOTIDE SEQUENCE [LARGE SCALE GENOMIC DNA]</scope>
    <source>
        <strain evidence="1 2">CBS 606.96</strain>
    </source>
</reference>
<name>W9XVQ2_9EURO</name>
<sequence length="96" mass="10611">VKAAVDSRAPCRTISEEFLDTDLVESERLNQDIMGAITCPNHQNFVGKVRLRIEGIGCSIDDRAVYCVVKDNHRELILNVSDSDINAKPALLPFGL</sequence>
<proteinExistence type="predicted"/>
<evidence type="ECO:0000313" key="1">
    <source>
        <dbReference type="EMBL" id="EXJ84313.1"/>
    </source>
</evidence>
<keyword evidence="2" id="KW-1185">Reference proteome</keyword>
<feature type="non-terminal residue" evidence="1">
    <location>
        <position position="96"/>
    </location>
</feature>
<gene>
    <name evidence="1" type="ORF">A1O3_04980</name>
</gene>
<dbReference type="AlphaFoldDB" id="W9XVQ2"/>
<protein>
    <submittedName>
        <fullName evidence="1">Uncharacterized protein</fullName>
    </submittedName>
</protein>
<dbReference type="EMBL" id="AMGY01000004">
    <property type="protein sequence ID" value="EXJ84313.1"/>
    <property type="molecule type" value="Genomic_DNA"/>
</dbReference>
<organism evidence="1 2">
    <name type="scientific">Capronia epimyces CBS 606.96</name>
    <dbReference type="NCBI Taxonomy" id="1182542"/>
    <lineage>
        <taxon>Eukaryota</taxon>
        <taxon>Fungi</taxon>
        <taxon>Dikarya</taxon>
        <taxon>Ascomycota</taxon>
        <taxon>Pezizomycotina</taxon>
        <taxon>Eurotiomycetes</taxon>
        <taxon>Chaetothyriomycetidae</taxon>
        <taxon>Chaetothyriales</taxon>
        <taxon>Herpotrichiellaceae</taxon>
        <taxon>Capronia</taxon>
    </lineage>
</organism>
<dbReference type="HOGENOM" id="CLU_2365201_0_0_1"/>
<dbReference type="GeneID" id="19169098"/>
<comment type="caution">
    <text evidence="1">The sequence shown here is derived from an EMBL/GenBank/DDBJ whole genome shotgun (WGS) entry which is preliminary data.</text>
</comment>
<evidence type="ECO:0000313" key="2">
    <source>
        <dbReference type="Proteomes" id="UP000019478"/>
    </source>
</evidence>
<dbReference type="RefSeq" id="XP_007733298.1">
    <property type="nucleotide sequence ID" value="XM_007735108.1"/>
</dbReference>
<dbReference type="OrthoDB" id="10449712at2759"/>